<keyword evidence="1" id="KW-0150">Chloroplast</keyword>
<dbReference type="SUPFAM" id="SSF52540">
    <property type="entry name" value="P-loop containing nucleoside triphosphate hydrolases"/>
    <property type="match status" value="1"/>
</dbReference>
<keyword evidence="1" id="KW-0934">Plastid</keyword>
<protein>
    <recommendedName>
        <fullName evidence="6">AAA+ ATPase domain-containing protein</fullName>
    </recommendedName>
</protein>
<keyword evidence="5" id="KW-1185">Reference proteome</keyword>
<evidence type="ECO:0000313" key="4">
    <source>
        <dbReference type="EMBL" id="KAH7435362.1"/>
    </source>
</evidence>
<dbReference type="PANTHER" id="PTHR46411:SF3">
    <property type="entry name" value="AAA+ ATPASE DOMAIN-CONTAINING PROTEIN"/>
    <property type="match status" value="1"/>
</dbReference>
<dbReference type="Proteomes" id="UP000825935">
    <property type="component" value="Chromosome 6"/>
</dbReference>
<dbReference type="PANTHER" id="PTHR46411">
    <property type="entry name" value="FAMILY ATPASE, PUTATIVE-RELATED"/>
    <property type="match status" value="1"/>
</dbReference>
<dbReference type="OMA" id="LHRNAMV"/>
<proteinExistence type="predicted"/>
<evidence type="ECO:0000259" key="3">
    <source>
        <dbReference type="Pfam" id="PF22942"/>
    </source>
</evidence>
<evidence type="ECO:0000256" key="1">
    <source>
        <dbReference type="ARBA" id="ARBA00022528"/>
    </source>
</evidence>
<name>A0A8T2UIU1_CERRI</name>
<feature type="domain" description="ATPase AAA-type core" evidence="2">
    <location>
        <begin position="517"/>
        <end position="633"/>
    </location>
</feature>
<dbReference type="InterPro" id="IPR054289">
    <property type="entry name" value="DUF7025"/>
</dbReference>
<dbReference type="Pfam" id="PF00004">
    <property type="entry name" value="AAA"/>
    <property type="match status" value="1"/>
</dbReference>
<dbReference type="InterPro" id="IPR003959">
    <property type="entry name" value="ATPase_AAA_core"/>
</dbReference>
<gene>
    <name evidence="4" type="ORF">KP509_06G061700</name>
</gene>
<dbReference type="InterPro" id="IPR027417">
    <property type="entry name" value="P-loop_NTPase"/>
</dbReference>
<dbReference type="EMBL" id="CM035411">
    <property type="protein sequence ID" value="KAH7435362.1"/>
    <property type="molecule type" value="Genomic_DNA"/>
</dbReference>
<dbReference type="Pfam" id="PF22942">
    <property type="entry name" value="DUF7025"/>
    <property type="match status" value="1"/>
</dbReference>
<accession>A0A8T2UIU1</accession>
<dbReference type="GO" id="GO:0016887">
    <property type="term" value="F:ATP hydrolysis activity"/>
    <property type="evidence" value="ECO:0007669"/>
    <property type="project" value="InterPro"/>
</dbReference>
<evidence type="ECO:0008006" key="6">
    <source>
        <dbReference type="Google" id="ProtNLM"/>
    </source>
</evidence>
<reference evidence="4" key="1">
    <citation type="submission" date="2021-08" db="EMBL/GenBank/DDBJ databases">
        <title>WGS assembly of Ceratopteris richardii.</title>
        <authorList>
            <person name="Marchant D.B."/>
            <person name="Chen G."/>
            <person name="Jenkins J."/>
            <person name="Shu S."/>
            <person name="Leebens-Mack J."/>
            <person name="Grimwood J."/>
            <person name="Schmutz J."/>
            <person name="Soltis P."/>
            <person name="Soltis D."/>
            <person name="Chen Z.-H."/>
        </authorList>
    </citation>
    <scope>NUCLEOTIDE SEQUENCE</scope>
    <source>
        <strain evidence="4">Whitten #5841</strain>
        <tissue evidence="4">Leaf</tissue>
    </source>
</reference>
<feature type="domain" description="DUF7025" evidence="3">
    <location>
        <begin position="225"/>
        <end position="324"/>
    </location>
</feature>
<dbReference type="CDD" id="cd19481">
    <property type="entry name" value="RecA-like_protease"/>
    <property type="match status" value="1"/>
</dbReference>
<dbReference type="OrthoDB" id="1909256at2759"/>
<organism evidence="4 5">
    <name type="scientific">Ceratopteris richardii</name>
    <name type="common">Triangle waterfern</name>
    <dbReference type="NCBI Taxonomy" id="49495"/>
    <lineage>
        <taxon>Eukaryota</taxon>
        <taxon>Viridiplantae</taxon>
        <taxon>Streptophyta</taxon>
        <taxon>Embryophyta</taxon>
        <taxon>Tracheophyta</taxon>
        <taxon>Polypodiopsida</taxon>
        <taxon>Polypodiidae</taxon>
        <taxon>Polypodiales</taxon>
        <taxon>Pteridineae</taxon>
        <taxon>Pteridaceae</taxon>
        <taxon>Parkerioideae</taxon>
        <taxon>Ceratopteris</taxon>
    </lineage>
</organism>
<evidence type="ECO:0000313" key="5">
    <source>
        <dbReference type="Proteomes" id="UP000825935"/>
    </source>
</evidence>
<evidence type="ECO:0000259" key="2">
    <source>
        <dbReference type="Pfam" id="PF00004"/>
    </source>
</evidence>
<comment type="caution">
    <text evidence="4">The sequence shown here is derived from an EMBL/GenBank/DDBJ whole genome shotgun (WGS) entry which is preliminary data.</text>
</comment>
<dbReference type="AlphaFoldDB" id="A0A8T2UIU1"/>
<dbReference type="Gene3D" id="3.40.50.300">
    <property type="entry name" value="P-loop containing nucleotide triphosphate hydrolases"/>
    <property type="match status" value="1"/>
</dbReference>
<sequence>MEGAKGSPIDGDAAVVEQSRVSVEVVKDGKMKTVQDPGWKWPTHQKWYCRMEGLWKKKPVEDEDESPEDGLQCPFEVHTLLHEDNEDLSEVHVKLHSPYLIAVVRKHVAGVTEAFFCEKPSVDVKDLFHAWKHLKHELNEFDSTFCSFAKDKKEVSFGNGVMFGGNQCREESELDGNADAHVINHKSHEVHDLDKDESSLYRVHLQHLLRFLDEHFKGVSPRFEWMRKEGLTTYNMLWAFFTPGSVVRHLCSLSGEPCRGVISKKGEYVHKSWKPQNNKFRLKVKVMDFDGETYRPCTVTCKIKQFEGEVPIKSLPVCPWNFFPIEEQEDMSKHLVQRGRLFYDYAVLQPFRFMYYRGSLGFYELNLNGCFVIKRVNADGRCMVDLLSLAKMKPDWPLENAQPPSELLRDFKEKDQMEAMQKLRKKQPTDEDFQSAPAIVYGFSFGVKKWGWFCVGGLKEVTFTDDAFDKLVMRSTKQKDILRALVSAKLSAGNGDDNEETGAGVDIVAHKGQGCVVLCYGPPGTGKTLTAESLAETLHRPLWAISAFELGEDAGELERCLSEVLKTALRWRAIILLDEADGYLEHRSSNVEVKRNLMTGVFLRLLEYYAGVLFLTTNRVGSFDQAFLSRISFCLHYQALDDGQRSLIWQTLLAHIGLTSISEADLQTLLQCGQPLNGREIRNIISLAQTWAKSRGQKPCIKDVEDAVQLVVSGTQQLLSHLQGSVASENHH</sequence>
<dbReference type="GO" id="GO:0005524">
    <property type="term" value="F:ATP binding"/>
    <property type="evidence" value="ECO:0007669"/>
    <property type="project" value="InterPro"/>
</dbReference>